<dbReference type="Proteomes" id="UP001231649">
    <property type="component" value="Chromosome 21"/>
</dbReference>
<evidence type="ECO:0000313" key="1">
    <source>
        <dbReference type="EMBL" id="KAJ8712696.1"/>
    </source>
</evidence>
<accession>A0ACC2QAA6</accession>
<keyword evidence="2" id="KW-1185">Reference proteome</keyword>
<comment type="caution">
    <text evidence="1">The sequence shown here is derived from an EMBL/GenBank/DDBJ whole genome shotgun (WGS) entry which is preliminary data.</text>
</comment>
<dbReference type="EMBL" id="CM056797">
    <property type="protein sequence ID" value="KAJ8712696.1"/>
    <property type="molecule type" value="Genomic_DNA"/>
</dbReference>
<name>A0ACC2QAA6_9NEOP</name>
<proteinExistence type="predicted"/>
<gene>
    <name evidence="1" type="ORF">PYW08_008000</name>
</gene>
<sequence>MNVRSLFLNQCIKQSLLRQIRLVSCWSCGKDVQAKAPGLFCGSCNALQQPPKGENYFKIMGVSESYDLDETELAKKYKELQKYLHPDKFANREQKEQEISEKYSSLVNEAYKTLLEPLARGIYMLNLRGKDIPEKTEVDQEFLMKIMEKNEEVESAETEKEIMKLNEENKAQIKSLQEQVSKAFFDGDMQRVIKLLGVLKYYTSIDAQIQASIRNKGIIR</sequence>
<evidence type="ECO:0000313" key="2">
    <source>
        <dbReference type="Proteomes" id="UP001231649"/>
    </source>
</evidence>
<reference evidence="1" key="1">
    <citation type="submission" date="2023-03" db="EMBL/GenBank/DDBJ databases">
        <title>Chromosome-level genomes of two armyworms, Mythimna separata and Mythimna loreyi, provide insights into the biosynthesis and reception of sex pheromones.</title>
        <authorList>
            <person name="Zhao H."/>
        </authorList>
    </citation>
    <scope>NUCLEOTIDE SEQUENCE</scope>
    <source>
        <strain evidence="1">BeijingLab</strain>
    </source>
</reference>
<protein>
    <submittedName>
        <fullName evidence="1">Uncharacterized protein</fullName>
    </submittedName>
</protein>
<organism evidence="1 2">
    <name type="scientific">Mythimna loreyi</name>
    <dbReference type="NCBI Taxonomy" id="667449"/>
    <lineage>
        <taxon>Eukaryota</taxon>
        <taxon>Metazoa</taxon>
        <taxon>Ecdysozoa</taxon>
        <taxon>Arthropoda</taxon>
        <taxon>Hexapoda</taxon>
        <taxon>Insecta</taxon>
        <taxon>Pterygota</taxon>
        <taxon>Neoptera</taxon>
        <taxon>Endopterygota</taxon>
        <taxon>Lepidoptera</taxon>
        <taxon>Glossata</taxon>
        <taxon>Ditrysia</taxon>
        <taxon>Noctuoidea</taxon>
        <taxon>Noctuidae</taxon>
        <taxon>Noctuinae</taxon>
        <taxon>Hadenini</taxon>
        <taxon>Mythimna</taxon>
    </lineage>
</organism>